<proteinExistence type="predicted"/>
<dbReference type="Pfam" id="PF14223">
    <property type="entry name" value="Retrotran_gag_2"/>
    <property type="match status" value="1"/>
</dbReference>
<sequence length="124" mass="14418">MFSKEEYDVWKIRMQVHLAAQDDDMCFVIPNGPMSILKVNTAIAIADGAPQCIEKPRQEWSSEDRKKENLDNVAKDILYKTLDNNMFSKIQTCTTAKEIWEKLVQIFEENEETKENNDCSLEKI</sequence>
<dbReference type="AlphaFoldDB" id="A0A2Z7CY62"/>
<organism evidence="1 2">
    <name type="scientific">Dorcoceras hygrometricum</name>
    <dbReference type="NCBI Taxonomy" id="472368"/>
    <lineage>
        <taxon>Eukaryota</taxon>
        <taxon>Viridiplantae</taxon>
        <taxon>Streptophyta</taxon>
        <taxon>Embryophyta</taxon>
        <taxon>Tracheophyta</taxon>
        <taxon>Spermatophyta</taxon>
        <taxon>Magnoliopsida</taxon>
        <taxon>eudicotyledons</taxon>
        <taxon>Gunneridae</taxon>
        <taxon>Pentapetalae</taxon>
        <taxon>asterids</taxon>
        <taxon>lamiids</taxon>
        <taxon>Lamiales</taxon>
        <taxon>Gesneriaceae</taxon>
        <taxon>Didymocarpoideae</taxon>
        <taxon>Trichosporeae</taxon>
        <taxon>Loxocarpinae</taxon>
        <taxon>Dorcoceras</taxon>
    </lineage>
</organism>
<reference evidence="1 2" key="1">
    <citation type="journal article" date="2015" name="Proc. Natl. Acad. Sci. U.S.A.">
        <title>The resurrection genome of Boea hygrometrica: A blueprint for survival of dehydration.</title>
        <authorList>
            <person name="Xiao L."/>
            <person name="Yang G."/>
            <person name="Zhang L."/>
            <person name="Yang X."/>
            <person name="Zhao S."/>
            <person name="Ji Z."/>
            <person name="Zhou Q."/>
            <person name="Hu M."/>
            <person name="Wang Y."/>
            <person name="Chen M."/>
            <person name="Xu Y."/>
            <person name="Jin H."/>
            <person name="Xiao X."/>
            <person name="Hu G."/>
            <person name="Bao F."/>
            <person name="Hu Y."/>
            <person name="Wan P."/>
            <person name="Li L."/>
            <person name="Deng X."/>
            <person name="Kuang T."/>
            <person name="Xiang C."/>
            <person name="Zhu J.K."/>
            <person name="Oliver M.J."/>
            <person name="He Y."/>
        </authorList>
    </citation>
    <scope>NUCLEOTIDE SEQUENCE [LARGE SCALE GENOMIC DNA]</scope>
    <source>
        <strain evidence="2">cv. XS01</strain>
    </source>
</reference>
<evidence type="ECO:0000313" key="1">
    <source>
        <dbReference type="EMBL" id="KZV52010.1"/>
    </source>
</evidence>
<protein>
    <recommendedName>
        <fullName evidence="3">DUF4219 domain-containing protein</fullName>
    </recommendedName>
</protein>
<dbReference type="Proteomes" id="UP000250235">
    <property type="component" value="Unassembled WGS sequence"/>
</dbReference>
<gene>
    <name evidence="1" type="ORF">F511_43787</name>
</gene>
<dbReference type="OrthoDB" id="1301741at2759"/>
<keyword evidence="2" id="KW-1185">Reference proteome</keyword>
<name>A0A2Z7CY62_9LAMI</name>
<evidence type="ECO:0000313" key="2">
    <source>
        <dbReference type="Proteomes" id="UP000250235"/>
    </source>
</evidence>
<dbReference type="EMBL" id="KQ991362">
    <property type="protein sequence ID" value="KZV52010.1"/>
    <property type="molecule type" value="Genomic_DNA"/>
</dbReference>
<accession>A0A2Z7CY62</accession>
<evidence type="ECO:0008006" key="3">
    <source>
        <dbReference type="Google" id="ProtNLM"/>
    </source>
</evidence>